<proteinExistence type="predicted"/>
<dbReference type="PANTHER" id="PTHR10587">
    <property type="entry name" value="GLYCOSYL TRANSFERASE-RELATED"/>
    <property type="match status" value="1"/>
</dbReference>
<gene>
    <name evidence="2" type="ORF">BHF71_02175</name>
</gene>
<dbReference type="GO" id="GO:0016810">
    <property type="term" value="F:hydrolase activity, acting on carbon-nitrogen (but not peptide) bonds"/>
    <property type="evidence" value="ECO:0007669"/>
    <property type="project" value="InterPro"/>
</dbReference>
<dbReference type="Pfam" id="PF01522">
    <property type="entry name" value="Polysacc_deac_1"/>
    <property type="match status" value="1"/>
</dbReference>
<dbReference type="PANTHER" id="PTHR10587:SF125">
    <property type="entry name" value="POLYSACCHARIDE DEACETYLASE YHEN-RELATED"/>
    <property type="match status" value="1"/>
</dbReference>
<dbReference type="STRING" id="337097.BHF71_02175"/>
<feature type="domain" description="NodB homology" evidence="1">
    <location>
        <begin position="52"/>
        <end position="237"/>
    </location>
</feature>
<dbReference type="PROSITE" id="PS51677">
    <property type="entry name" value="NODB"/>
    <property type="match status" value="1"/>
</dbReference>
<organism evidence="2 3">
    <name type="scientific">Vulcanibacillus modesticaldus</name>
    <dbReference type="NCBI Taxonomy" id="337097"/>
    <lineage>
        <taxon>Bacteria</taxon>
        <taxon>Bacillati</taxon>
        <taxon>Bacillota</taxon>
        <taxon>Bacilli</taxon>
        <taxon>Bacillales</taxon>
        <taxon>Bacillaceae</taxon>
        <taxon>Vulcanibacillus</taxon>
    </lineage>
</organism>
<dbReference type="InterPro" id="IPR011330">
    <property type="entry name" value="Glyco_hydro/deAcase_b/a-brl"/>
</dbReference>
<evidence type="ECO:0000313" key="3">
    <source>
        <dbReference type="Proteomes" id="UP000243739"/>
    </source>
</evidence>
<dbReference type="Gene3D" id="3.20.20.370">
    <property type="entry name" value="Glycoside hydrolase/deacetylase"/>
    <property type="match status" value="1"/>
</dbReference>
<accession>A0A1D2YUM3</accession>
<evidence type="ECO:0000259" key="1">
    <source>
        <dbReference type="PROSITE" id="PS51677"/>
    </source>
</evidence>
<protein>
    <recommendedName>
        <fullName evidence="1">NodB homology domain-containing protein</fullName>
    </recommendedName>
</protein>
<dbReference type="GO" id="GO:0005975">
    <property type="term" value="P:carbohydrate metabolic process"/>
    <property type="evidence" value="ECO:0007669"/>
    <property type="project" value="InterPro"/>
</dbReference>
<dbReference type="OrthoDB" id="258610at2"/>
<comment type="caution">
    <text evidence="2">The sequence shown here is derived from an EMBL/GenBank/DDBJ whole genome shotgun (WGS) entry which is preliminary data.</text>
</comment>
<dbReference type="InterPro" id="IPR002509">
    <property type="entry name" value="NODB_dom"/>
</dbReference>
<dbReference type="SUPFAM" id="SSF88713">
    <property type="entry name" value="Glycoside hydrolase/deacetylase"/>
    <property type="match status" value="1"/>
</dbReference>
<keyword evidence="3" id="KW-1185">Reference proteome</keyword>
<dbReference type="AlphaFoldDB" id="A0A1D2YUM3"/>
<evidence type="ECO:0000313" key="2">
    <source>
        <dbReference type="EMBL" id="OEF99412.1"/>
    </source>
</evidence>
<reference evidence="2 3" key="1">
    <citation type="submission" date="2016-09" db="EMBL/GenBank/DDBJ databases">
        <title>Draft genome sequence for the type strain of Vulcanibacillus modesticaldus BR, a strictly anaerobic, moderately thermophilic, and nitrate-reducing bacterium from deep sea-hydrothermal vents of the Mid-Atlantic Ridge.</title>
        <authorList>
            <person name="Abin C.A."/>
            <person name="Hollibaugh J.T."/>
        </authorList>
    </citation>
    <scope>NUCLEOTIDE SEQUENCE [LARGE SCALE GENOMIC DNA]</scope>
    <source>
        <strain evidence="2 3">BR</strain>
    </source>
</reference>
<dbReference type="EMBL" id="MIJF01000024">
    <property type="protein sequence ID" value="OEF99412.1"/>
    <property type="molecule type" value="Genomic_DNA"/>
</dbReference>
<dbReference type="CDD" id="cd10944">
    <property type="entry name" value="CE4_SmPgdA_like"/>
    <property type="match status" value="1"/>
</dbReference>
<sequence>MVRMIFSLLILISFFIIIPDHVFAEDEQEIYQLLLKGERILKKRDFIVEDKPTVYLTFDDGPSYLTTKILDILKEEEVKATFFVLGQAAEQNKQIIKRIVAEGHSIGNHSYTHRYEYIYKDFFNYWQEIQMTEKVIYDITGVRTSLIRTPGGTYKNWDSFYFYYMDRAGYLVYDWNVDSGDSKRKGVLPEEIINTIKGSVRENKLIVLMHDGSGHLNTVKALPSIIHYYKSLGYQFKPLTEKVEPILLPNVASRWKRNDLFEFRNQFVRNIKKKQRIVYAAKKIEKYFEHESKLEQRDNEGGDGKVIEKIISEVSKMQQARLLLIGPYDKKYGKIIYFNDDDWWISIEQLKEIFDIDFDVDLKTQSVRLFINGQKKSYELKVVGYELFIPLSPILKTLDLKVYWKQEDNLLVVLIDSKESLFVLGRPSREKGEKAGKIKLMMVNAIYWLIFEAPKTSIPFPLWYYNFEYS</sequence>
<name>A0A1D2YUM3_9BACI</name>
<dbReference type="RefSeq" id="WP_069656806.1">
    <property type="nucleotide sequence ID" value="NZ_MIJF01000024.1"/>
</dbReference>
<dbReference type="Proteomes" id="UP000243739">
    <property type="component" value="Unassembled WGS sequence"/>
</dbReference>
<dbReference type="InterPro" id="IPR050248">
    <property type="entry name" value="Polysacc_deacetylase_ArnD"/>
</dbReference>